<feature type="compositionally biased region" description="Low complexity" evidence="1">
    <location>
        <begin position="63"/>
        <end position="83"/>
    </location>
</feature>
<gene>
    <name evidence="2" type="ORF">OJAV_G00198020</name>
</gene>
<name>A0A3S2NT83_ORYJA</name>
<evidence type="ECO:0000256" key="1">
    <source>
        <dbReference type="SAM" id="MobiDB-lite"/>
    </source>
</evidence>
<protein>
    <submittedName>
        <fullName evidence="2">Uncharacterized protein</fullName>
    </submittedName>
</protein>
<reference evidence="2 3" key="1">
    <citation type="submission" date="2018-11" db="EMBL/GenBank/DDBJ databases">
        <authorList>
            <person name="Lopez-Roques C."/>
            <person name="Donnadieu C."/>
            <person name="Bouchez O."/>
            <person name="Klopp C."/>
            <person name="Cabau C."/>
            <person name="Zahm M."/>
        </authorList>
    </citation>
    <scope>NUCLEOTIDE SEQUENCE [LARGE SCALE GENOMIC DNA]</scope>
    <source>
        <strain evidence="2">RS831</strain>
        <tissue evidence="2">Whole body</tissue>
    </source>
</reference>
<accession>A0A3S2NT83</accession>
<dbReference type="EMBL" id="CM012456">
    <property type="protein sequence ID" value="RVE58747.1"/>
    <property type="molecule type" value="Genomic_DNA"/>
</dbReference>
<proteinExistence type="predicted"/>
<dbReference type="AlphaFoldDB" id="A0A3S2NT83"/>
<evidence type="ECO:0000313" key="2">
    <source>
        <dbReference type="EMBL" id="RVE58747.1"/>
    </source>
</evidence>
<reference evidence="2 3" key="2">
    <citation type="submission" date="2019-01" db="EMBL/GenBank/DDBJ databases">
        <title>A chromosome length genome reference of the Java medaka (oryzias javanicus).</title>
        <authorList>
            <person name="Herpin A."/>
            <person name="Takehana Y."/>
            <person name="Naruse K."/>
            <person name="Ansai S."/>
            <person name="Kawaguchi M."/>
        </authorList>
    </citation>
    <scope>NUCLEOTIDE SEQUENCE [LARGE SCALE GENOMIC DNA]</scope>
    <source>
        <strain evidence="2">RS831</strain>
        <tissue evidence="2">Whole body</tissue>
    </source>
</reference>
<keyword evidence="3" id="KW-1185">Reference proteome</keyword>
<sequence length="149" mass="16598">MVEFEDFQGWSMKEVYEDKSKEARDLIEYLVEADVRPNSNMAFFKTYVIKRLTSSCATSPPAASSHAISISTPSSTATTPSSTQIQTGVQQTPDVKTLLDLSKNITTSQLHPLLSPPRGEEPPAKRLALRKLFTATLPFPLLRRLMIRS</sequence>
<evidence type="ECO:0000313" key="3">
    <source>
        <dbReference type="Proteomes" id="UP000283210"/>
    </source>
</evidence>
<dbReference type="Proteomes" id="UP000283210">
    <property type="component" value="Chromosome 20"/>
</dbReference>
<dbReference type="OrthoDB" id="8960663at2759"/>
<organism evidence="2 3">
    <name type="scientific">Oryzias javanicus</name>
    <name type="common">Javanese ricefish</name>
    <name type="synonym">Aplocheilus javanicus</name>
    <dbReference type="NCBI Taxonomy" id="123683"/>
    <lineage>
        <taxon>Eukaryota</taxon>
        <taxon>Metazoa</taxon>
        <taxon>Chordata</taxon>
        <taxon>Craniata</taxon>
        <taxon>Vertebrata</taxon>
        <taxon>Euteleostomi</taxon>
        <taxon>Actinopterygii</taxon>
        <taxon>Neopterygii</taxon>
        <taxon>Teleostei</taxon>
        <taxon>Neoteleostei</taxon>
        <taxon>Acanthomorphata</taxon>
        <taxon>Ovalentaria</taxon>
        <taxon>Atherinomorphae</taxon>
        <taxon>Beloniformes</taxon>
        <taxon>Adrianichthyidae</taxon>
        <taxon>Oryziinae</taxon>
        <taxon>Oryzias</taxon>
    </lineage>
</organism>
<feature type="region of interest" description="Disordered" evidence="1">
    <location>
        <begin position="63"/>
        <end position="91"/>
    </location>
</feature>